<accession>A0A1S3CW36</accession>
<dbReference type="RefSeq" id="XP_008468972.1">
    <property type="nucleotide sequence ID" value="XM_008470750.3"/>
</dbReference>
<sequence>MSRHGRQEVNLDPSDQVKVTLLIEPVRQQIKITGEQNKRREKREKLEQQLKSIQAKCNTIVAQNQTFTDEKRMILERVKQLKRRSQEKSHTIEKLEAEMRETLVDRMKLEETNVSLVNKYHQLETRLQNSVENIKSLQHELSNKDTVLESAEMLPSIPDERYWIVTVLKTHAAQFYLTPAEIEPRLVGTQCHAEMPEPLSHMLEHEDVPSSVLPSQPPLTRHKSVEGDPGVIGPIVWDLHCHRVQKQSKSDLAPSPTGDEDEILSEPNMSVGGMRKRFHELLDDAFSLFSSKSSSIDSERNSPPQTSPTTGENRSKSAVIRPVCVEVVTPDSHLRPRTSTDLIPVRPSTSNGMASPRGAWDTNPSTPGSRPHARPLSAGPFHRPTLEPAIVLADGVLSPSDPAVPLIEAIKRELDRFPPVASASERRPLQHPDHSYA</sequence>
<keyword evidence="3" id="KW-1185">Reference proteome</keyword>
<feature type="region of interest" description="Disordered" evidence="2">
    <location>
        <begin position="247"/>
        <end position="268"/>
    </location>
</feature>
<feature type="compositionally biased region" description="Polar residues" evidence="2">
    <location>
        <begin position="303"/>
        <end position="312"/>
    </location>
</feature>
<dbReference type="AlphaFoldDB" id="A0A1S3CW36"/>
<dbReference type="PaxDb" id="121845-A0A1S3CW36"/>
<evidence type="ECO:0000256" key="1">
    <source>
        <dbReference type="SAM" id="Coils"/>
    </source>
</evidence>
<organism evidence="3 4">
    <name type="scientific">Diaphorina citri</name>
    <name type="common">Asian citrus psyllid</name>
    <dbReference type="NCBI Taxonomy" id="121845"/>
    <lineage>
        <taxon>Eukaryota</taxon>
        <taxon>Metazoa</taxon>
        <taxon>Ecdysozoa</taxon>
        <taxon>Arthropoda</taxon>
        <taxon>Hexapoda</taxon>
        <taxon>Insecta</taxon>
        <taxon>Pterygota</taxon>
        <taxon>Neoptera</taxon>
        <taxon>Paraneoptera</taxon>
        <taxon>Hemiptera</taxon>
        <taxon>Sternorrhyncha</taxon>
        <taxon>Psylloidea</taxon>
        <taxon>Psyllidae</taxon>
        <taxon>Diaphorininae</taxon>
        <taxon>Diaphorina</taxon>
    </lineage>
</organism>
<gene>
    <name evidence="4" type="primary">LOC103506363</name>
</gene>
<dbReference type="KEGG" id="dci:103506363"/>
<protein>
    <submittedName>
        <fullName evidence="4">Uncharacterized protein LOC103506363</fullName>
    </submittedName>
</protein>
<keyword evidence="1" id="KW-0175">Coiled coil</keyword>
<dbReference type="GeneID" id="103506363"/>
<dbReference type="STRING" id="121845.A0A1S3CW36"/>
<feature type="region of interest" description="Disordered" evidence="2">
    <location>
        <begin position="330"/>
        <end position="383"/>
    </location>
</feature>
<feature type="region of interest" description="Disordered" evidence="2">
    <location>
        <begin position="292"/>
        <end position="318"/>
    </location>
</feature>
<feature type="coiled-coil region" evidence="1">
    <location>
        <begin position="36"/>
        <end position="140"/>
    </location>
</feature>
<reference evidence="4" key="1">
    <citation type="submission" date="2025-08" db="UniProtKB">
        <authorList>
            <consortium name="RefSeq"/>
        </authorList>
    </citation>
    <scope>IDENTIFICATION</scope>
</reference>
<proteinExistence type="predicted"/>
<dbReference type="Proteomes" id="UP000079169">
    <property type="component" value="Unplaced"/>
</dbReference>
<evidence type="ECO:0000256" key="2">
    <source>
        <dbReference type="SAM" id="MobiDB-lite"/>
    </source>
</evidence>
<evidence type="ECO:0000313" key="4">
    <source>
        <dbReference type="RefSeq" id="XP_008468972.1"/>
    </source>
</evidence>
<feature type="compositionally biased region" description="Polar residues" evidence="2">
    <location>
        <begin position="337"/>
        <end position="353"/>
    </location>
</feature>
<name>A0A1S3CW36_DIACI</name>
<evidence type="ECO:0000313" key="3">
    <source>
        <dbReference type="Proteomes" id="UP000079169"/>
    </source>
</evidence>